<dbReference type="EMBL" id="JAHVJA010000003">
    <property type="protein sequence ID" value="MBY6139883.1"/>
    <property type="molecule type" value="Genomic_DNA"/>
</dbReference>
<keyword evidence="1" id="KW-0732">Signal</keyword>
<keyword evidence="3" id="KW-1185">Reference proteome</keyword>
<comment type="caution">
    <text evidence="2">The sequence shown here is derived from an EMBL/GenBank/DDBJ whole genome shotgun (WGS) entry which is preliminary data.</text>
</comment>
<gene>
    <name evidence="2" type="ORF">KUV26_10590</name>
</gene>
<accession>A0ABS7NFA1</accession>
<feature type="chain" id="PRO_5046504586" evidence="1">
    <location>
        <begin position="19"/>
        <end position="104"/>
    </location>
</feature>
<evidence type="ECO:0000256" key="1">
    <source>
        <dbReference type="SAM" id="SignalP"/>
    </source>
</evidence>
<feature type="signal peptide" evidence="1">
    <location>
        <begin position="1"/>
        <end position="18"/>
    </location>
</feature>
<dbReference type="RefSeq" id="WP_222508306.1">
    <property type="nucleotide sequence ID" value="NZ_JAHVJA010000003.1"/>
</dbReference>
<proteinExistence type="predicted"/>
<dbReference type="Proteomes" id="UP000766629">
    <property type="component" value="Unassembled WGS sequence"/>
</dbReference>
<evidence type="ECO:0000313" key="3">
    <source>
        <dbReference type="Proteomes" id="UP000766629"/>
    </source>
</evidence>
<sequence>MKNSLFALPLALAAIAVAAAPAAAQGRNCAPRDAVVKRLAEKFGESRQSIGMGQQGMVMETFASADTGSWTITVTTPNGMTCLVASGQSYEVLAEALPNTDTDA</sequence>
<protein>
    <submittedName>
        <fullName evidence="2">Uncharacterized protein</fullName>
    </submittedName>
</protein>
<organism evidence="2 3">
    <name type="scientific">Leisingera daeponensis</name>
    <dbReference type="NCBI Taxonomy" id="405746"/>
    <lineage>
        <taxon>Bacteria</taxon>
        <taxon>Pseudomonadati</taxon>
        <taxon>Pseudomonadota</taxon>
        <taxon>Alphaproteobacteria</taxon>
        <taxon>Rhodobacterales</taxon>
        <taxon>Roseobacteraceae</taxon>
        <taxon>Leisingera</taxon>
    </lineage>
</organism>
<reference evidence="2 3" key="1">
    <citation type="submission" date="2021-06" db="EMBL/GenBank/DDBJ databases">
        <title>50 bacteria genomes isolated from Dapeng, Shenzhen, China.</title>
        <authorList>
            <person name="Zheng W."/>
            <person name="Yu S."/>
            <person name="Huang Y."/>
        </authorList>
    </citation>
    <scope>NUCLEOTIDE SEQUENCE [LARGE SCALE GENOMIC DNA]</scope>
    <source>
        <strain evidence="2 3">DP1N14-2</strain>
    </source>
</reference>
<name>A0ABS7NFA1_9RHOB</name>
<evidence type="ECO:0000313" key="2">
    <source>
        <dbReference type="EMBL" id="MBY6139883.1"/>
    </source>
</evidence>